<dbReference type="GeneID" id="81376657"/>
<dbReference type="AlphaFoldDB" id="A0A9W9SEI7"/>
<gene>
    <name evidence="1" type="ORF">N7509_013040</name>
</gene>
<comment type="caution">
    <text evidence="1">The sequence shown here is derived from an EMBL/GenBank/DDBJ whole genome shotgun (WGS) entry which is preliminary data.</text>
</comment>
<dbReference type="RefSeq" id="XP_056481184.1">
    <property type="nucleotide sequence ID" value="XM_056637677.1"/>
</dbReference>
<dbReference type="OrthoDB" id="2590011at2759"/>
<dbReference type="Proteomes" id="UP001147747">
    <property type="component" value="Unassembled WGS sequence"/>
</dbReference>
<organism evidence="1 2">
    <name type="scientific">Penicillium cosmopolitanum</name>
    <dbReference type="NCBI Taxonomy" id="1131564"/>
    <lineage>
        <taxon>Eukaryota</taxon>
        <taxon>Fungi</taxon>
        <taxon>Dikarya</taxon>
        <taxon>Ascomycota</taxon>
        <taxon>Pezizomycotina</taxon>
        <taxon>Eurotiomycetes</taxon>
        <taxon>Eurotiomycetidae</taxon>
        <taxon>Eurotiales</taxon>
        <taxon>Aspergillaceae</taxon>
        <taxon>Penicillium</taxon>
    </lineage>
</organism>
<sequence length="82" mass="9155">MSMQGILLAGAPLELEDKTSWEVPAQQLDKLFELSGHLGLDGYITPVQAWNRLMKYFDLASINFGTLEALRSAMIPHIKCYG</sequence>
<evidence type="ECO:0000313" key="2">
    <source>
        <dbReference type="Proteomes" id="UP001147747"/>
    </source>
</evidence>
<dbReference type="EMBL" id="JAPZBU010000012">
    <property type="protein sequence ID" value="KAJ5376154.1"/>
    <property type="molecule type" value="Genomic_DNA"/>
</dbReference>
<reference evidence="1" key="1">
    <citation type="submission" date="2022-12" db="EMBL/GenBank/DDBJ databases">
        <authorList>
            <person name="Petersen C."/>
        </authorList>
    </citation>
    <scope>NUCLEOTIDE SEQUENCE</scope>
    <source>
        <strain evidence="1">IBT 29677</strain>
    </source>
</reference>
<name>A0A9W9SEI7_9EURO</name>
<keyword evidence="2" id="KW-1185">Reference proteome</keyword>
<proteinExistence type="predicted"/>
<accession>A0A9W9SEI7</accession>
<protein>
    <submittedName>
        <fullName evidence="1">Uncharacterized protein</fullName>
    </submittedName>
</protein>
<evidence type="ECO:0000313" key="1">
    <source>
        <dbReference type="EMBL" id="KAJ5376154.1"/>
    </source>
</evidence>
<reference evidence="1" key="2">
    <citation type="journal article" date="2023" name="IMA Fungus">
        <title>Comparative genomic study of the Penicillium genus elucidates a diverse pangenome and 15 lateral gene transfer events.</title>
        <authorList>
            <person name="Petersen C."/>
            <person name="Sorensen T."/>
            <person name="Nielsen M.R."/>
            <person name="Sondergaard T.E."/>
            <person name="Sorensen J.L."/>
            <person name="Fitzpatrick D.A."/>
            <person name="Frisvad J.C."/>
            <person name="Nielsen K.L."/>
        </authorList>
    </citation>
    <scope>NUCLEOTIDE SEQUENCE</scope>
    <source>
        <strain evidence="1">IBT 29677</strain>
    </source>
</reference>